<dbReference type="EMBL" id="PGCL01000002">
    <property type="protein sequence ID" value="TAJ44986.1"/>
    <property type="molecule type" value="Genomic_DNA"/>
</dbReference>
<name>A0A483CYW1_9EURY</name>
<dbReference type="Pfam" id="PF00440">
    <property type="entry name" value="TetR_N"/>
    <property type="match status" value="1"/>
</dbReference>
<keyword evidence="5" id="KW-1185">Reference proteome</keyword>
<organism evidence="4 5">
    <name type="scientific">Methanofollis fontis</name>
    <dbReference type="NCBI Taxonomy" id="2052832"/>
    <lineage>
        <taxon>Archaea</taxon>
        <taxon>Methanobacteriati</taxon>
        <taxon>Methanobacteriota</taxon>
        <taxon>Stenosarchaea group</taxon>
        <taxon>Methanomicrobia</taxon>
        <taxon>Methanomicrobiales</taxon>
        <taxon>Methanomicrobiaceae</taxon>
        <taxon>Methanofollis</taxon>
    </lineage>
</organism>
<dbReference type="RefSeq" id="WP_130646801.1">
    <property type="nucleotide sequence ID" value="NZ_PGCL01000002.1"/>
</dbReference>
<dbReference type="OrthoDB" id="135877at2157"/>
<dbReference type="AlphaFoldDB" id="A0A483CYW1"/>
<evidence type="ECO:0000256" key="1">
    <source>
        <dbReference type="ARBA" id="ARBA00023125"/>
    </source>
</evidence>
<proteinExistence type="predicted"/>
<dbReference type="GO" id="GO:0003677">
    <property type="term" value="F:DNA binding"/>
    <property type="evidence" value="ECO:0007669"/>
    <property type="project" value="UniProtKB-UniRule"/>
</dbReference>
<evidence type="ECO:0000259" key="3">
    <source>
        <dbReference type="PROSITE" id="PS50977"/>
    </source>
</evidence>
<evidence type="ECO:0000313" key="4">
    <source>
        <dbReference type="EMBL" id="TAJ44986.1"/>
    </source>
</evidence>
<dbReference type="Proteomes" id="UP000292580">
    <property type="component" value="Unassembled WGS sequence"/>
</dbReference>
<protein>
    <recommendedName>
        <fullName evidence="3">HTH tetR-type domain-containing protein</fullName>
    </recommendedName>
</protein>
<accession>A0A483CYW1</accession>
<dbReference type="InterPro" id="IPR009057">
    <property type="entry name" value="Homeodomain-like_sf"/>
</dbReference>
<feature type="DNA-binding region" description="H-T-H motif" evidence="2">
    <location>
        <begin position="33"/>
        <end position="52"/>
    </location>
</feature>
<evidence type="ECO:0000256" key="2">
    <source>
        <dbReference type="PROSITE-ProRule" id="PRU00335"/>
    </source>
</evidence>
<comment type="caution">
    <text evidence="4">The sequence shown here is derived from an EMBL/GenBank/DDBJ whole genome shotgun (WGS) entry which is preliminary data.</text>
</comment>
<dbReference type="PANTHER" id="PTHR30055">
    <property type="entry name" value="HTH-TYPE TRANSCRIPTIONAL REGULATOR RUTR"/>
    <property type="match status" value="1"/>
</dbReference>
<gene>
    <name evidence="4" type="ORF">CUJ86_06830</name>
</gene>
<evidence type="ECO:0000313" key="5">
    <source>
        <dbReference type="Proteomes" id="UP000292580"/>
    </source>
</evidence>
<feature type="domain" description="HTH tetR-type" evidence="3">
    <location>
        <begin position="10"/>
        <end position="70"/>
    </location>
</feature>
<dbReference type="InterPro" id="IPR001647">
    <property type="entry name" value="HTH_TetR"/>
</dbReference>
<dbReference type="SUPFAM" id="SSF46689">
    <property type="entry name" value="Homeodomain-like"/>
    <property type="match status" value="1"/>
</dbReference>
<dbReference type="InterPro" id="IPR050109">
    <property type="entry name" value="HTH-type_TetR-like_transc_reg"/>
</dbReference>
<dbReference type="PRINTS" id="PR00455">
    <property type="entry name" value="HTHTETR"/>
</dbReference>
<sequence length="214" mass="23055">MMMPDSAPRETAREKLLRAALHLFVTQGFHATPTAQISREAGVSTGLLFHHFGDKETLVNELYLSIKKEMAEAMRAGDDEGLPAGKRITAILRTFILWGISHPEERAFLDLFYHSPNICEEVKEQAYMDFVWIGEVYAGAVEQGIVADLPHPLASAIVLQVAGAIIDVAGAGCPGLTTEEVVDAGLGVLWHGIGGASTRPDPGPDAPNHRVLPP</sequence>
<keyword evidence="1 2" id="KW-0238">DNA-binding</keyword>
<dbReference type="Gene3D" id="1.10.357.10">
    <property type="entry name" value="Tetracycline Repressor, domain 2"/>
    <property type="match status" value="1"/>
</dbReference>
<dbReference type="PROSITE" id="PS50977">
    <property type="entry name" value="HTH_TETR_2"/>
    <property type="match status" value="1"/>
</dbReference>
<reference evidence="4 5" key="1">
    <citation type="submission" date="2017-11" db="EMBL/GenBank/DDBJ databases">
        <title>Isolation and Characterization of Methanofollis Species from Methane Seep Offshore SW Taiwan.</title>
        <authorList>
            <person name="Teng N.-H."/>
            <person name="Lai M.-C."/>
            <person name="Chen S.-C."/>
        </authorList>
    </citation>
    <scope>NUCLEOTIDE SEQUENCE [LARGE SCALE GENOMIC DNA]</scope>
    <source>
        <strain evidence="4 5">FWC-SCC2</strain>
    </source>
</reference>